<evidence type="ECO:0000313" key="8">
    <source>
        <dbReference type="Proteomes" id="UP001199916"/>
    </source>
</evidence>
<dbReference type="EMBL" id="JAJNBZ010000003">
    <property type="protein sequence ID" value="MCE5169004.1"/>
    <property type="molecule type" value="Genomic_DNA"/>
</dbReference>
<evidence type="ECO:0000256" key="2">
    <source>
        <dbReference type="ARBA" id="ARBA00023002"/>
    </source>
</evidence>
<feature type="domain" description="D-isomer specific 2-hydroxyacid dehydrogenase catalytic" evidence="5">
    <location>
        <begin position="37"/>
        <end position="329"/>
    </location>
</feature>
<gene>
    <name evidence="7" type="ORF">LQV63_06735</name>
</gene>
<dbReference type="InterPro" id="IPR036291">
    <property type="entry name" value="NAD(P)-bd_dom_sf"/>
</dbReference>
<evidence type="ECO:0000256" key="1">
    <source>
        <dbReference type="ARBA" id="ARBA00005854"/>
    </source>
</evidence>
<keyword evidence="8" id="KW-1185">Reference proteome</keyword>
<feature type="domain" description="D-isomer specific 2-hydroxyacid dehydrogenase NAD-binding" evidence="6">
    <location>
        <begin position="118"/>
        <end position="299"/>
    </location>
</feature>
<dbReference type="CDD" id="cd12162">
    <property type="entry name" value="2-Hacid_dh_4"/>
    <property type="match status" value="1"/>
</dbReference>
<sequence length="337" mass="37153">MNIVILDGYALNPGDLNWEVVRSAVAEAANLPLSIVELSTYERTEPEHIVSRVGEASIILTNKTPLTGETLRQLPQLRYIGVLATGYDVVDVEAAIQQGITVTNVPSYGTDTVAQYVFAMLLSWCHRVEAHDQAVKRGAWSRQPDFSFWLTPQTELAGKTFGIIGYGRIGQKVAQLAHAFGMRVLITSRSQRNALNVPHVQVVTQDELLAQSDVVSLHCPLNDETKGMVNKTFLNRMKSTAVLINTARGALVNEAELAEAVEQYVIEGALLDVLSEEPPQEHHPLIAKQERIIITPHMAWASQAARRRLLDIASGNIAAYLNGMPQHVVSRHTDSRQ</sequence>
<evidence type="ECO:0000256" key="3">
    <source>
        <dbReference type="ARBA" id="ARBA00023027"/>
    </source>
</evidence>
<evidence type="ECO:0000259" key="5">
    <source>
        <dbReference type="Pfam" id="PF00389"/>
    </source>
</evidence>
<dbReference type="PROSITE" id="PS00670">
    <property type="entry name" value="D_2_HYDROXYACID_DH_2"/>
    <property type="match status" value="1"/>
</dbReference>
<dbReference type="PANTHER" id="PTHR43761">
    <property type="entry name" value="D-ISOMER SPECIFIC 2-HYDROXYACID DEHYDROGENASE FAMILY PROTEIN (AFU_ORTHOLOGUE AFUA_1G13630)"/>
    <property type="match status" value="1"/>
</dbReference>
<dbReference type="SUPFAM" id="SSF51735">
    <property type="entry name" value="NAD(P)-binding Rossmann-fold domains"/>
    <property type="match status" value="1"/>
</dbReference>
<proteinExistence type="inferred from homology"/>
<keyword evidence="3" id="KW-0520">NAD</keyword>
<dbReference type="SUPFAM" id="SSF52283">
    <property type="entry name" value="Formate/glycerate dehydrogenase catalytic domain-like"/>
    <property type="match status" value="1"/>
</dbReference>
<dbReference type="Pfam" id="PF02826">
    <property type="entry name" value="2-Hacid_dh_C"/>
    <property type="match status" value="1"/>
</dbReference>
<keyword evidence="2 4" id="KW-0560">Oxidoreductase</keyword>
<evidence type="ECO:0000313" key="7">
    <source>
        <dbReference type="EMBL" id="MCE5169004.1"/>
    </source>
</evidence>
<dbReference type="InterPro" id="IPR006139">
    <property type="entry name" value="D-isomer_2_OHA_DH_cat_dom"/>
</dbReference>
<evidence type="ECO:0000256" key="4">
    <source>
        <dbReference type="RuleBase" id="RU003719"/>
    </source>
</evidence>
<reference evidence="7 8" key="1">
    <citation type="submission" date="2021-11" db="EMBL/GenBank/DDBJ databases">
        <title>Draft genome sequence of Paenibacillus profundus YoMME, a new Gram-positive bacteria with exoelectrogenic properties.</title>
        <authorList>
            <person name="Hubenova Y."/>
            <person name="Hubenova E."/>
            <person name="Manasiev Y."/>
            <person name="Peykov S."/>
            <person name="Mitov M."/>
        </authorList>
    </citation>
    <scope>NUCLEOTIDE SEQUENCE [LARGE SCALE GENOMIC DNA]</scope>
    <source>
        <strain evidence="7 8">YoMME</strain>
    </source>
</reference>
<dbReference type="InterPro" id="IPR029753">
    <property type="entry name" value="D-isomer_DH_CS"/>
</dbReference>
<accession>A0ABS8YCP9</accession>
<name>A0ABS8YCP9_9BACL</name>
<dbReference type="Pfam" id="PF00389">
    <property type="entry name" value="2-Hacid_dh"/>
    <property type="match status" value="1"/>
</dbReference>
<dbReference type="PANTHER" id="PTHR43761:SF1">
    <property type="entry name" value="D-ISOMER SPECIFIC 2-HYDROXYACID DEHYDROGENASE CATALYTIC DOMAIN-CONTAINING PROTEIN-RELATED"/>
    <property type="match status" value="1"/>
</dbReference>
<organism evidence="7 8">
    <name type="scientific">Paenibacillus profundus</name>
    <dbReference type="NCBI Taxonomy" id="1173085"/>
    <lineage>
        <taxon>Bacteria</taxon>
        <taxon>Bacillati</taxon>
        <taxon>Bacillota</taxon>
        <taxon>Bacilli</taxon>
        <taxon>Bacillales</taxon>
        <taxon>Paenibacillaceae</taxon>
        <taxon>Paenibacillus</taxon>
    </lineage>
</organism>
<dbReference type="PROSITE" id="PS00671">
    <property type="entry name" value="D_2_HYDROXYACID_DH_3"/>
    <property type="match status" value="1"/>
</dbReference>
<dbReference type="InterPro" id="IPR050418">
    <property type="entry name" value="D-iso_2-hydroxyacid_DH_PdxB"/>
</dbReference>
<comment type="caution">
    <text evidence="7">The sequence shown here is derived from an EMBL/GenBank/DDBJ whole genome shotgun (WGS) entry which is preliminary data.</text>
</comment>
<dbReference type="Proteomes" id="UP001199916">
    <property type="component" value="Unassembled WGS sequence"/>
</dbReference>
<dbReference type="Gene3D" id="3.40.50.720">
    <property type="entry name" value="NAD(P)-binding Rossmann-like Domain"/>
    <property type="match status" value="2"/>
</dbReference>
<evidence type="ECO:0000259" key="6">
    <source>
        <dbReference type="Pfam" id="PF02826"/>
    </source>
</evidence>
<dbReference type="InterPro" id="IPR006140">
    <property type="entry name" value="D-isomer_DH_NAD-bd"/>
</dbReference>
<comment type="similarity">
    <text evidence="1 4">Belongs to the D-isomer specific 2-hydroxyacid dehydrogenase family.</text>
</comment>
<protein>
    <submittedName>
        <fullName evidence="7">D-2-hydroxyacid dehydrogenase</fullName>
    </submittedName>
</protein>
<dbReference type="RefSeq" id="WP_233696114.1">
    <property type="nucleotide sequence ID" value="NZ_JAJNBZ010000003.1"/>
</dbReference>